<evidence type="ECO:0000256" key="3">
    <source>
        <dbReference type="SAM" id="Coils"/>
    </source>
</evidence>
<evidence type="ECO:0000256" key="2">
    <source>
        <dbReference type="ARBA" id="ARBA00023054"/>
    </source>
</evidence>
<keyword evidence="4" id="KW-0732">Signal</keyword>
<dbReference type="AlphaFoldDB" id="A0A2S8GUT2"/>
<dbReference type="SUPFAM" id="SSF111369">
    <property type="entry name" value="HlyD-like secretion proteins"/>
    <property type="match status" value="1"/>
</dbReference>
<feature type="domain" description="Multidrug resistance protein MdtA-like barrel-sandwich hybrid" evidence="5">
    <location>
        <begin position="48"/>
        <end position="217"/>
    </location>
</feature>
<comment type="subcellular location">
    <subcellularLocation>
        <location evidence="1">Cell envelope</location>
    </subcellularLocation>
</comment>
<feature type="chain" id="PRO_5015441463" description="Multidrug resistance protein MdtA-like barrel-sandwich hybrid domain-containing protein" evidence="4">
    <location>
        <begin position="25"/>
        <end position="317"/>
    </location>
</feature>
<sequence>MRPMTKLTAIPVAFALLIPGMLVAQAPHTPADGDIVVQRDCLVSLIDEVEVPAEETGVLKKLPVELGDYVKLGGLVAQIDDTVPKKQYEIAELKLNKASEQATNEVDIKYAAKAAEVSQAEYEQMMGANSNVRGAIAEITLRKAKLQWEKAILQAEQAAMNFKVAGMTAAEAKAEMEAAQIVIDRCSIESPIEGIVLEKIRHEGEWVRPGEPLVKIVGLKRLKVEGSLDADQYSPNMVIGKPATIVAQTHSGQVSLKGTVVFARPEINSQGTFDFTVEVENRPERDSWALIPGERAKVTIHSSQPSTMRTTFTGFPR</sequence>
<comment type="caution">
    <text evidence="6">The sequence shown here is derived from an EMBL/GenBank/DDBJ whole genome shotgun (WGS) entry which is preliminary data.</text>
</comment>
<evidence type="ECO:0000256" key="1">
    <source>
        <dbReference type="ARBA" id="ARBA00004196"/>
    </source>
</evidence>
<reference evidence="6 7" key="1">
    <citation type="submission" date="2018-02" db="EMBL/GenBank/DDBJ databases">
        <title>Comparative genomes isolates from brazilian mangrove.</title>
        <authorList>
            <person name="Araujo J.E."/>
            <person name="Taketani R.G."/>
            <person name="Silva M.C.P."/>
            <person name="Loureco M.V."/>
            <person name="Andreote F.D."/>
        </authorList>
    </citation>
    <scope>NUCLEOTIDE SEQUENCE [LARGE SCALE GENOMIC DNA]</scope>
    <source>
        <strain evidence="6 7">Nap-Phe MGV</strain>
    </source>
</reference>
<dbReference type="Proteomes" id="UP000237819">
    <property type="component" value="Unassembled WGS sequence"/>
</dbReference>
<organism evidence="6 7">
    <name type="scientific">Blastopirellula marina</name>
    <dbReference type="NCBI Taxonomy" id="124"/>
    <lineage>
        <taxon>Bacteria</taxon>
        <taxon>Pseudomonadati</taxon>
        <taxon>Planctomycetota</taxon>
        <taxon>Planctomycetia</taxon>
        <taxon>Pirellulales</taxon>
        <taxon>Pirellulaceae</taxon>
        <taxon>Blastopirellula</taxon>
    </lineage>
</organism>
<proteinExistence type="predicted"/>
<dbReference type="Pfam" id="PF25917">
    <property type="entry name" value="BSH_RND"/>
    <property type="match status" value="1"/>
</dbReference>
<name>A0A2S8GUT2_9BACT</name>
<evidence type="ECO:0000259" key="5">
    <source>
        <dbReference type="Pfam" id="PF25917"/>
    </source>
</evidence>
<gene>
    <name evidence="6" type="ORF">C5Y93_00325</name>
</gene>
<accession>A0A2S8GUT2</accession>
<dbReference type="Gene3D" id="2.40.50.100">
    <property type="match status" value="1"/>
</dbReference>
<evidence type="ECO:0000313" key="6">
    <source>
        <dbReference type="EMBL" id="PQO48162.1"/>
    </source>
</evidence>
<dbReference type="InterPro" id="IPR050465">
    <property type="entry name" value="UPF0194_transport"/>
</dbReference>
<feature type="coiled-coil region" evidence="3">
    <location>
        <begin position="136"/>
        <end position="189"/>
    </location>
</feature>
<evidence type="ECO:0000256" key="4">
    <source>
        <dbReference type="SAM" id="SignalP"/>
    </source>
</evidence>
<dbReference type="InterPro" id="IPR058625">
    <property type="entry name" value="MdtA-like_BSH"/>
</dbReference>
<protein>
    <recommendedName>
        <fullName evidence="5">Multidrug resistance protein MdtA-like barrel-sandwich hybrid domain-containing protein</fullName>
    </recommendedName>
</protein>
<keyword evidence="2 3" id="KW-0175">Coiled coil</keyword>
<dbReference type="PANTHER" id="PTHR32347">
    <property type="entry name" value="EFFLUX SYSTEM COMPONENT YKNX-RELATED"/>
    <property type="match status" value="1"/>
</dbReference>
<evidence type="ECO:0000313" key="7">
    <source>
        <dbReference type="Proteomes" id="UP000237819"/>
    </source>
</evidence>
<dbReference type="GO" id="GO:0030313">
    <property type="term" value="C:cell envelope"/>
    <property type="evidence" value="ECO:0007669"/>
    <property type="project" value="UniProtKB-SubCell"/>
</dbReference>
<dbReference type="Gene3D" id="2.40.30.170">
    <property type="match status" value="1"/>
</dbReference>
<dbReference type="Gene3D" id="1.10.287.470">
    <property type="entry name" value="Helix hairpin bin"/>
    <property type="match status" value="1"/>
</dbReference>
<feature type="signal peptide" evidence="4">
    <location>
        <begin position="1"/>
        <end position="24"/>
    </location>
</feature>
<dbReference type="EMBL" id="PUHZ01000001">
    <property type="protein sequence ID" value="PQO48162.1"/>
    <property type="molecule type" value="Genomic_DNA"/>
</dbReference>
<dbReference type="PANTHER" id="PTHR32347:SF23">
    <property type="entry name" value="BLL5650 PROTEIN"/>
    <property type="match status" value="1"/>
</dbReference>